<reference evidence="3" key="2">
    <citation type="submission" date="2023-04" db="EMBL/GenBank/DDBJ databases">
        <authorList>
            <person name="Bruccoleri R.E."/>
            <person name="Oakeley E.J."/>
            <person name="Faust A.-M."/>
            <person name="Dessus-Babus S."/>
            <person name="Altorfer M."/>
            <person name="Burckhardt D."/>
            <person name="Oertli M."/>
            <person name="Naumann U."/>
            <person name="Petersen F."/>
            <person name="Wong J."/>
        </authorList>
    </citation>
    <scope>NUCLEOTIDE SEQUENCE</scope>
    <source>
        <strain evidence="3">GSM-AAB239-AS_SAM_17_03QT</strain>
        <tissue evidence="3">Leaf</tissue>
    </source>
</reference>
<evidence type="ECO:0000256" key="2">
    <source>
        <dbReference type="SAM" id="Phobius"/>
    </source>
</evidence>
<dbReference type="EMBL" id="JANAVB010010791">
    <property type="protein sequence ID" value="KAJ6838459.1"/>
    <property type="molecule type" value="Genomic_DNA"/>
</dbReference>
<accession>A0AAX6HBN0</accession>
<proteinExistence type="predicted"/>
<name>A0AAX6HBN0_IRIPA</name>
<feature type="transmembrane region" description="Helical" evidence="2">
    <location>
        <begin position="6"/>
        <end position="22"/>
    </location>
</feature>
<gene>
    <name evidence="3" type="ORF">M6B38_320890</name>
</gene>
<evidence type="ECO:0000313" key="3">
    <source>
        <dbReference type="EMBL" id="KAJ6838459.1"/>
    </source>
</evidence>
<keyword evidence="2" id="KW-0472">Membrane</keyword>
<sequence>MNPTIIFPIVAFLFSSLLNLLLPKRESPHSSPLKSLPQSPPLLSSKEPHTPLLFLLTNRETLTLSPKITPLDFPPLGLQKQMPLLLSMPTPLGLPKADATPSPLRLLLWTSTSAPSLTPPNPSTASH</sequence>
<keyword evidence="2" id="KW-0812">Transmembrane</keyword>
<evidence type="ECO:0000313" key="4">
    <source>
        <dbReference type="Proteomes" id="UP001140949"/>
    </source>
</evidence>
<dbReference type="Proteomes" id="UP001140949">
    <property type="component" value="Unassembled WGS sequence"/>
</dbReference>
<organism evidence="3 4">
    <name type="scientific">Iris pallida</name>
    <name type="common">Sweet iris</name>
    <dbReference type="NCBI Taxonomy" id="29817"/>
    <lineage>
        <taxon>Eukaryota</taxon>
        <taxon>Viridiplantae</taxon>
        <taxon>Streptophyta</taxon>
        <taxon>Embryophyta</taxon>
        <taxon>Tracheophyta</taxon>
        <taxon>Spermatophyta</taxon>
        <taxon>Magnoliopsida</taxon>
        <taxon>Liliopsida</taxon>
        <taxon>Asparagales</taxon>
        <taxon>Iridaceae</taxon>
        <taxon>Iridoideae</taxon>
        <taxon>Irideae</taxon>
        <taxon>Iris</taxon>
    </lineage>
</organism>
<evidence type="ECO:0000256" key="1">
    <source>
        <dbReference type="SAM" id="MobiDB-lite"/>
    </source>
</evidence>
<dbReference type="AlphaFoldDB" id="A0AAX6HBN0"/>
<feature type="compositionally biased region" description="Low complexity" evidence="1">
    <location>
        <begin position="29"/>
        <end position="45"/>
    </location>
</feature>
<keyword evidence="4" id="KW-1185">Reference proteome</keyword>
<protein>
    <submittedName>
        <fullName evidence="3">Uncharacterized protein</fullName>
    </submittedName>
</protein>
<keyword evidence="2" id="KW-1133">Transmembrane helix</keyword>
<reference evidence="3" key="1">
    <citation type="journal article" date="2023" name="GigaByte">
        <title>Genome assembly of the bearded iris, Iris pallida Lam.</title>
        <authorList>
            <person name="Bruccoleri R.E."/>
            <person name="Oakeley E.J."/>
            <person name="Faust A.M.E."/>
            <person name="Altorfer M."/>
            <person name="Dessus-Babus S."/>
            <person name="Burckhardt D."/>
            <person name="Oertli M."/>
            <person name="Naumann U."/>
            <person name="Petersen F."/>
            <person name="Wong J."/>
        </authorList>
    </citation>
    <scope>NUCLEOTIDE SEQUENCE</scope>
    <source>
        <strain evidence="3">GSM-AAB239-AS_SAM_17_03QT</strain>
    </source>
</reference>
<feature type="region of interest" description="Disordered" evidence="1">
    <location>
        <begin position="26"/>
        <end position="45"/>
    </location>
</feature>
<comment type="caution">
    <text evidence="3">The sequence shown here is derived from an EMBL/GenBank/DDBJ whole genome shotgun (WGS) entry which is preliminary data.</text>
</comment>